<evidence type="ECO:0000313" key="4">
    <source>
        <dbReference type="Proteomes" id="UP001363010"/>
    </source>
</evidence>
<name>A0ABU8W9T5_9BURK</name>
<evidence type="ECO:0000256" key="1">
    <source>
        <dbReference type="ARBA" id="ARBA00022737"/>
    </source>
</evidence>
<accession>A0ABU8W9T5</accession>
<dbReference type="InterPro" id="IPR008930">
    <property type="entry name" value="Terpenoid_cyclase/PrenylTrfase"/>
</dbReference>
<reference evidence="3 4" key="1">
    <citation type="submission" date="2024-03" db="EMBL/GenBank/DDBJ databases">
        <title>Novel species of the genus Variovorax.</title>
        <authorList>
            <person name="Liu Q."/>
            <person name="Xin Y.-H."/>
        </authorList>
    </citation>
    <scope>NUCLEOTIDE SEQUENCE [LARGE SCALE GENOMIC DNA]</scope>
    <source>
        <strain evidence="3 4">KACC 18501</strain>
    </source>
</reference>
<proteinExistence type="predicted"/>
<dbReference type="InterPro" id="IPR001330">
    <property type="entry name" value="Prenyltrans"/>
</dbReference>
<keyword evidence="1" id="KW-0677">Repeat</keyword>
<dbReference type="RefSeq" id="WP_340367835.1">
    <property type="nucleotide sequence ID" value="NZ_JBBKZV010000041.1"/>
</dbReference>
<evidence type="ECO:0000313" key="3">
    <source>
        <dbReference type="EMBL" id="MEJ8826801.1"/>
    </source>
</evidence>
<protein>
    <recommendedName>
        <fullName evidence="2">Prenyltransferase alpha-alpha toroid domain-containing protein</fullName>
    </recommendedName>
</protein>
<feature type="domain" description="Prenyltransferase alpha-alpha toroid" evidence="2">
    <location>
        <begin position="12"/>
        <end position="92"/>
    </location>
</feature>
<evidence type="ECO:0000259" key="2">
    <source>
        <dbReference type="Pfam" id="PF00432"/>
    </source>
</evidence>
<keyword evidence="4" id="KW-1185">Reference proteome</keyword>
<dbReference type="Pfam" id="PF00432">
    <property type="entry name" value="Prenyltrans"/>
    <property type="match status" value="1"/>
</dbReference>
<sequence>MRAGLPPLEDTSFSQALLAAQRSPGGFCGSGSVVDLDATYTIVRAFDMLGQCSRIDLDALDAYVTSLRNDDGGYATERGGLSCAYATYRAAALRIWIAAGRHPANCA</sequence>
<comment type="caution">
    <text evidence="3">The sequence shown here is derived from an EMBL/GenBank/DDBJ whole genome shotgun (WGS) entry which is preliminary data.</text>
</comment>
<gene>
    <name evidence="3" type="ORF">WKW80_33165</name>
</gene>
<organism evidence="3 4">
    <name type="scientific">Variovorax humicola</name>
    <dbReference type="NCBI Taxonomy" id="1769758"/>
    <lineage>
        <taxon>Bacteria</taxon>
        <taxon>Pseudomonadati</taxon>
        <taxon>Pseudomonadota</taxon>
        <taxon>Betaproteobacteria</taxon>
        <taxon>Burkholderiales</taxon>
        <taxon>Comamonadaceae</taxon>
        <taxon>Variovorax</taxon>
    </lineage>
</organism>
<dbReference type="SUPFAM" id="SSF48239">
    <property type="entry name" value="Terpenoid cyclases/Protein prenyltransferases"/>
    <property type="match status" value="1"/>
</dbReference>
<dbReference type="Proteomes" id="UP001363010">
    <property type="component" value="Unassembled WGS sequence"/>
</dbReference>
<dbReference type="EMBL" id="JBBKZV010000041">
    <property type="protein sequence ID" value="MEJ8826801.1"/>
    <property type="molecule type" value="Genomic_DNA"/>
</dbReference>
<dbReference type="Gene3D" id="1.50.10.20">
    <property type="match status" value="1"/>
</dbReference>